<comment type="subcellular location">
    <subcellularLocation>
        <location evidence="1">Nucleus</location>
        <location evidence="1">Nuclear pore complex</location>
    </subcellularLocation>
</comment>
<dbReference type="CDD" id="cd13180">
    <property type="entry name" value="RanBD_RanBP3"/>
    <property type="match status" value="1"/>
</dbReference>
<feature type="compositionally biased region" description="Basic and acidic residues" evidence="10">
    <location>
        <begin position="1"/>
        <end position="38"/>
    </location>
</feature>
<dbReference type="InterPro" id="IPR015007">
    <property type="entry name" value="NUP2/50/61"/>
</dbReference>
<reference evidence="12" key="1">
    <citation type="submission" date="2021-01" db="EMBL/GenBank/DDBJ databases">
        <authorList>
            <person name="Corre E."/>
            <person name="Pelletier E."/>
            <person name="Niang G."/>
            <person name="Scheremetjew M."/>
            <person name="Finn R."/>
            <person name="Kale V."/>
            <person name="Holt S."/>
            <person name="Cochrane G."/>
            <person name="Meng A."/>
            <person name="Brown T."/>
            <person name="Cohen L."/>
        </authorList>
    </citation>
    <scope>NUCLEOTIDE SEQUENCE</scope>
    <source>
        <strain evidence="12">CCMP3278</strain>
    </source>
</reference>
<evidence type="ECO:0000256" key="9">
    <source>
        <dbReference type="ARBA" id="ARBA00023242"/>
    </source>
</evidence>
<evidence type="ECO:0000256" key="5">
    <source>
        <dbReference type="ARBA" id="ARBA00022927"/>
    </source>
</evidence>
<keyword evidence="4" id="KW-0509">mRNA transport</keyword>
<evidence type="ECO:0000256" key="3">
    <source>
        <dbReference type="ARBA" id="ARBA00022737"/>
    </source>
</evidence>
<evidence type="ECO:0000313" key="12">
    <source>
        <dbReference type="EMBL" id="CAD8818374.1"/>
    </source>
</evidence>
<keyword evidence="5" id="KW-0653">Protein transport</keyword>
<dbReference type="GO" id="GO:0051028">
    <property type="term" value="P:mRNA transport"/>
    <property type="evidence" value="ECO:0007669"/>
    <property type="project" value="UniProtKB-KW"/>
</dbReference>
<protein>
    <recommendedName>
        <fullName evidence="11">RanBD1 domain-containing protein</fullName>
    </recommendedName>
</protein>
<evidence type="ECO:0000256" key="1">
    <source>
        <dbReference type="ARBA" id="ARBA00004567"/>
    </source>
</evidence>
<organism evidence="12">
    <name type="scientific">Timspurckia oligopyrenoides</name>
    <dbReference type="NCBI Taxonomy" id="708627"/>
    <lineage>
        <taxon>Eukaryota</taxon>
        <taxon>Rhodophyta</taxon>
        <taxon>Bangiophyceae</taxon>
        <taxon>Porphyridiales</taxon>
        <taxon>Porphyridiaceae</taxon>
        <taxon>Timspurckia</taxon>
    </lineage>
</organism>
<dbReference type="Gene3D" id="2.30.29.30">
    <property type="entry name" value="Pleckstrin-homology domain (PH domain)/Phosphotyrosine-binding domain (PTB)"/>
    <property type="match status" value="1"/>
</dbReference>
<dbReference type="PROSITE" id="PS50196">
    <property type="entry name" value="RANBD1"/>
    <property type="match status" value="1"/>
</dbReference>
<keyword evidence="2" id="KW-0813">Transport</keyword>
<dbReference type="Pfam" id="PF08911">
    <property type="entry name" value="NUP50"/>
    <property type="match status" value="1"/>
</dbReference>
<evidence type="ECO:0000256" key="2">
    <source>
        <dbReference type="ARBA" id="ARBA00022448"/>
    </source>
</evidence>
<keyword evidence="7" id="KW-0811">Translocation</keyword>
<dbReference type="InterPro" id="IPR011993">
    <property type="entry name" value="PH-like_dom_sf"/>
</dbReference>
<keyword evidence="6" id="KW-0007">Acetylation</keyword>
<evidence type="ECO:0000256" key="6">
    <source>
        <dbReference type="ARBA" id="ARBA00022990"/>
    </source>
</evidence>
<dbReference type="SUPFAM" id="SSF50729">
    <property type="entry name" value="PH domain-like"/>
    <property type="match status" value="1"/>
</dbReference>
<accession>A0A7S0ZDG7</accession>
<evidence type="ECO:0000256" key="7">
    <source>
        <dbReference type="ARBA" id="ARBA00023010"/>
    </source>
</evidence>
<dbReference type="GO" id="GO:0015031">
    <property type="term" value="P:protein transport"/>
    <property type="evidence" value="ECO:0007669"/>
    <property type="project" value="UniProtKB-KW"/>
</dbReference>
<feature type="domain" description="RanBD1" evidence="11">
    <location>
        <begin position="230"/>
        <end position="350"/>
    </location>
</feature>
<evidence type="ECO:0000256" key="4">
    <source>
        <dbReference type="ARBA" id="ARBA00022816"/>
    </source>
</evidence>
<keyword evidence="8" id="KW-0906">Nuclear pore complex</keyword>
<feature type="region of interest" description="Disordered" evidence="10">
    <location>
        <begin position="1"/>
        <end position="172"/>
    </location>
</feature>
<gene>
    <name evidence="12" type="ORF">TOLI1172_LOCUS2763</name>
</gene>
<evidence type="ECO:0000259" key="11">
    <source>
        <dbReference type="PROSITE" id="PS50196"/>
    </source>
</evidence>
<dbReference type="GO" id="GO:0005643">
    <property type="term" value="C:nuclear pore"/>
    <property type="evidence" value="ECO:0007669"/>
    <property type="project" value="UniProtKB-SubCell"/>
</dbReference>
<dbReference type="Pfam" id="PF00638">
    <property type="entry name" value="Ran_BP1"/>
    <property type="match status" value="1"/>
</dbReference>
<keyword evidence="9" id="KW-0539">Nucleus</keyword>
<dbReference type="EMBL" id="HBFP01003922">
    <property type="protein sequence ID" value="CAD8818374.1"/>
    <property type="molecule type" value="Transcribed_RNA"/>
</dbReference>
<keyword evidence="3" id="KW-0677">Repeat</keyword>
<feature type="compositionally biased region" description="Basic and acidic residues" evidence="10">
    <location>
        <begin position="106"/>
        <end position="117"/>
    </location>
</feature>
<evidence type="ECO:0000256" key="10">
    <source>
        <dbReference type="SAM" id="MobiDB-lite"/>
    </source>
</evidence>
<dbReference type="AlphaFoldDB" id="A0A7S0ZDG7"/>
<dbReference type="InterPro" id="IPR045255">
    <property type="entry name" value="RanBP1-like"/>
</dbReference>
<evidence type="ECO:0000256" key="8">
    <source>
        <dbReference type="ARBA" id="ARBA00023132"/>
    </source>
</evidence>
<sequence>MKRAPDEQITKDSVRDDEPEVEEKVGEGFERAPDDVMASRRILKVRRSHATDSNPNAEPISIAPESTKPAPSPFASISFAKPSVPQPQNDAEKPTETAPVPSTNLEIKKTESPKKSETPATAASEEKESSTGTGTAQPLFSFGAVSSASGGIGSGLGTSSSSGAENGGFTFGSLASSANAKPFVFSVPTFGTNTGAGGSVFAGVGAGTGLSIEDDDPEKEVPTGPCAPILPEQEIKTGEEDEEERFKAKGKAYRLEDGSWKERGVGFLKLNVETKPEKKENGPGARIVMRTDGSMRVMLNFALWKEFKVDQANEKSVRFIAPDDETKKPTSFLVKFSNKDDITRLTDAVESWKSSKPT</sequence>
<dbReference type="InterPro" id="IPR000156">
    <property type="entry name" value="Ran_bind_dom"/>
</dbReference>
<name>A0A7S0ZDG7_9RHOD</name>
<dbReference type="PANTHER" id="PTHR23138">
    <property type="entry name" value="RAN BINDING PROTEIN"/>
    <property type="match status" value="1"/>
</dbReference>
<proteinExistence type="predicted"/>
<dbReference type="SMART" id="SM00160">
    <property type="entry name" value="RanBD"/>
    <property type="match status" value="1"/>
</dbReference>